<dbReference type="EMBL" id="KZ084088">
    <property type="protein sequence ID" value="OSD07166.1"/>
    <property type="molecule type" value="Genomic_DNA"/>
</dbReference>
<feature type="region of interest" description="Disordered" evidence="1">
    <location>
        <begin position="666"/>
        <end position="722"/>
    </location>
</feature>
<evidence type="ECO:0000313" key="4">
    <source>
        <dbReference type="Proteomes" id="UP000193067"/>
    </source>
</evidence>
<dbReference type="PANTHER" id="PTHR38248:SF2">
    <property type="entry name" value="FUNK1 11"/>
    <property type="match status" value="1"/>
</dbReference>
<dbReference type="Pfam" id="PF17667">
    <property type="entry name" value="Pkinase_fungal"/>
    <property type="match status" value="2"/>
</dbReference>
<reference evidence="3 4" key="1">
    <citation type="journal article" date="2015" name="Biotechnol. Biofuels">
        <title>Enhanced degradation of softwood versus hardwood by the white-rot fungus Pycnoporus coccineus.</title>
        <authorList>
            <person name="Couturier M."/>
            <person name="Navarro D."/>
            <person name="Chevret D."/>
            <person name="Henrissat B."/>
            <person name="Piumi F."/>
            <person name="Ruiz-Duenas F.J."/>
            <person name="Martinez A.T."/>
            <person name="Grigoriev I.V."/>
            <person name="Riley R."/>
            <person name="Lipzen A."/>
            <person name="Berrin J.G."/>
            <person name="Master E.R."/>
            <person name="Rosso M.N."/>
        </authorList>
    </citation>
    <scope>NUCLEOTIDE SEQUENCE [LARGE SCALE GENOMIC DNA]</scope>
    <source>
        <strain evidence="3 4">BRFM310</strain>
    </source>
</reference>
<dbReference type="InterPro" id="IPR040976">
    <property type="entry name" value="Pkinase_fungal"/>
</dbReference>
<dbReference type="Proteomes" id="UP000193067">
    <property type="component" value="Unassembled WGS sequence"/>
</dbReference>
<dbReference type="SUPFAM" id="SSF56112">
    <property type="entry name" value="Protein kinase-like (PK-like)"/>
    <property type="match status" value="1"/>
</dbReference>
<evidence type="ECO:0000256" key="1">
    <source>
        <dbReference type="SAM" id="MobiDB-lite"/>
    </source>
</evidence>
<protein>
    <recommendedName>
        <fullName evidence="2">Fungal-type protein kinase domain-containing protein</fullName>
    </recommendedName>
</protein>
<dbReference type="InterPro" id="IPR011009">
    <property type="entry name" value="Kinase-like_dom_sf"/>
</dbReference>
<accession>A0A1Y2J196</accession>
<evidence type="ECO:0000313" key="3">
    <source>
        <dbReference type="EMBL" id="OSD07166.1"/>
    </source>
</evidence>
<feature type="compositionally biased region" description="Low complexity" evidence="1">
    <location>
        <begin position="394"/>
        <end position="404"/>
    </location>
</feature>
<dbReference type="Gene3D" id="1.10.510.10">
    <property type="entry name" value="Transferase(Phosphotransferase) domain 1"/>
    <property type="match status" value="1"/>
</dbReference>
<dbReference type="AlphaFoldDB" id="A0A1Y2J196"/>
<name>A0A1Y2J196_TRAC3</name>
<feature type="domain" description="Fungal-type protein kinase" evidence="2">
    <location>
        <begin position="141"/>
        <end position="221"/>
    </location>
</feature>
<feature type="region of interest" description="Disordered" evidence="1">
    <location>
        <begin position="388"/>
        <end position="428"/>
    </location>
</feature>
<gene>
    <name evidence="3" type="ORF">PYCCODRAFT_1473777</name>
</gene>
<sequence>MAHKAVPLEPQEFLDNFLKTSCQHLLDTPPPLDGNPFEAISGAANMVESQISELFVTAVNDNQSIAHGLKMALSEKMPDVGESEGAKIDAAFFRPELLPIDGRPHWADQMVSVEFKAHGTANDPYDDREPGNDIDAHAVTRKQVRGQIIHYAEKVFEYQQRTSLIMLVIIGRMFRFTRWDRSGTIVTRAVDYVEQPQILYEMLWYLTRLSDEALGLDPTAHRVMPGSEDHVQMLQAKRAPAGSPDIDYLEGPIDEFPVADAVFKYVRENFARSLDERFPWYRLEVPHGEGTRSFLVGKPTFCAPGMAGRGTKGYVALEIIQSRVHFVWLKDAWRTHYDDVEQEGLVLQQLNKAKVANVPTLLCHGDILNQLTVTPKWWERRYQPPMSMTVNTGSSTSPSAASSSRTLVDPIPMSAKGSKRSFSELDDDDSPEECPLRLHKHYRLVVAEVGLKLSHFQSARQLLQIVLDAIVAHREAVLKTDIMHRDVSGGNILILPQPCILPDGKRHIKWRGLLLDWELSKLIPKKGEKSRARQPERTGTWQFMSVAVLLDNSKAIEISDELESFFHVILYNAVRYLRSNCPSADVGSFIEEFFDIYTYSGDDYTCGLKKATTMTGVIPLTISTAGRILKFSNPLDDLLKQLLRWFKAHYAVVEYRKVLAEAEKSQPKVTPPAHALSPSPPPPPPQFYALGWRTCEPAPQSHEPPAETDPLSPLEKPSSQTENDAALLSTHDAMLDALVEAMKKEIWRNDRATGDRVVPDFKPKAPLGPVPSASASTMKRRKLEARTCGPGLPLPRQSPSSTRPQTPTRHGSMR</sequence>
<dbReference type="PANTHER" id="PTHR38248">
    <property type="entry name" value="FUNK1 6"/>
    <property type="match status" value="1"/>
</dbReference>
<feature type="region of interest" description="Disordered" evidence="1">
    <location>
        <begin position="755"/>
        <end position="814"/>
    </location>
</feature>
<dbReference type="OrthoDB" id="2755487at2759"/>
<evidence type="ECO:0000259" key="2">
    <source>
        <dbReference type="Pfam" id="PF17667"/>
    </source>
</evidence>
<feature type="compositionally biased region" description="Polar residues" evidence="1">
    <location>
        <begin position="797"/>
        <end position="814"/>
    </location>
</feature>
<organism evidence="3 4">
    <name type="scientific">Trametes coccinea (strain BRFM310)</name>
    <name type="common">Pycnoporus coccineus</name>
    <dbReference type="NCBI Taxonomy" id="1353009"/>
    <lineage>
        <taxon>Eukaryota</taxon>
        <taxon>Fungi</taxon>
        <taxon>Dikarya</taxon>
        <taxon>Basidiomycota</taxon>
        <taxon>Agaricomycotina</taxon>
        <taxon>Agaricomycetes</taxon>
        <taxon>Polyporales</taxon>
        <taxon>Polyporaceae</taxon>
        <taxon>Trametes</taxon>
    </lineage>
</organism>
<keyword evidence="4" id="KW-1185">Reference proteome</keyword>
<feature type="domain" description="Fungal-type protein kinase" evidence="2">
    <location>
        <begin position="293"/>
        <end position="571"/>
    </location>
</feature>
<proteinExistence type="predicted"/>